<dbReference type="PANTHER" id="PTHR42194">
    <property type="entry name" value="UPF0276 PROTEIN HI_1600"/>
    <property type="match status" value="1"/>
</dbReference>
<reference evidence="1 2" key="1">
    <citation type="submission" date="2018-09" db="EMBL/GenBank/DDBJ databases">
        <authorList>
            <person name="Wang F."/>
        </authorList>
    </citation>
    <scope>NUCLEOTIDE SEQUENCE [LARGE SCALE GENOMIC DNA]</scope>
    <source>
        <strain evidence="1 2">PLHSC7-2</strain>
    </source>
</reference>
<reference evidence="1 2" key="2">
    <citation type="submission" date="2019-01" db="EMBL/GenBank/DDBJ databases">
        <title>Motilimonas pumilus sp. nov., isolated from the gut of sea cucumber (Apostichopus japonicus).</title>
        <authorList>
            <person name="Wang F.-Q."/>
            <person name="Ren L.-H."/>
            <person name="Lin Y.-W."/>
            <person name="Sun G.-H."/>
            <person name="Du Z.-J."/>
            <person name="Zhao J.-X."/>
            <person name="Liu X.-J."/>
            <person name="Liu L.-J."/>
        </authorList>
    </citation>
    <scope>NUCLEOTIDE SEQUENCE [LARGE SCALE GENOMIC DNA]</scope>
    <source>
        <strain evidence="1 2">PLHSC7-2</strain>
    </source>
</reference>
<dbReference type="NCBIfam" id="NF003818">
    <property type="entry name" value="PRK05409.1"/>
    <property type="match status" value="1"/>
</dbReference>
<dbReference type="Gene3D" id="3.20.20.150">
    <property type="entry name" value="Divalent-metal-dependent TIM barrel enzymes"/>
    <property type="match status" value="1"/>
</dbReference>
<evidence type="ECO:0000313" key="1">
    <source>
        <dbReference type="EMBL" id="RJG39189.1"/>
    </source>
</evidence>
<dbReference type="EMBL" id="QZCH01000036">
    <property type="protein sequence ID" value="RJG39189.1"/>
    <property type="molecule type" value="Genomic_DNA"/>
</dbReference>
<dbReference type="Pfam" id="PF05114">
    <property type="entry name" value="MbnB_TglH_ChrH"/>
    <property type="match status" value="1"/>
</dbReference>
<dbReference type="AlphaFoldDB" id="A0A418YA75"/>
<sequence length="280" mass="31519">MALTIPQGGVGIGLRAPHFQDLLRDPINTDFLEIHSENYFNPHSEASAVLDRLAQQYAISCHGIGLSLGSVDPINPLHLKQLSNLIERVKPRLISEHLSWSSVGGEYFNDLLPMPYTEQALQLFGNKVDQVQQTLGRQILVENPSVYLTFKQPEMTEWQFLNRLVEQTQCGLLLDLNNIYVSSFNQGCDSHTYLAGINPQAVQEIHLAGFTVKSFDQGELLIDTHGSRVSEPVWQLYRQFIAQWPNVATLIEWDTDIPSLDVLLQEQGKAEQIRSQEVAA</sequence>
<name>A0A418YA75_9GAMM</name>
<protein>
    <submittedName>
        <fullName evidence="1">DUF692 domain-containing protein</fullName>
    </submittedName>
</protein>
<proteinExistence type="predicted"/>
<organism evidence="1 2">
    <name type="scientific">Motilimonas pumila</name>
    <dbReference type="NCBI Taxonomy" id="2303987"/>
    <lineage>
        <taxon>Bacteria</taxon>
        <taxon>Pseudomonadati</taxon>
        <taxon>Pseudomonadota</taxon>
        <taxon>Gammaproteobacteria</taxon>
        <taxon>Alteromonadales</taxon>
        <taxon>Alteromonadales genera incertae sedis</taxon>
        <taxon>Motilimonas</taxon>
    </lineage>
</organism>
<gene>
    <name evidence="1" type="ORF">D1Z90_18430</name>
</gene>
<dbReference type="PANTHER" id="PTHR42194:SF1">
    <property type="entry name" value="UPF0276 PROTEIN HI_1600"/>
    <property type="match status" value="1"/>
</dbReference>
<keyword evidence="2" id="KW-1185">Reference proteome</keyword>
<comment type="caution">
    <text evidence="1">The sequence shown here is derived from an EMBL/GenBank/DDBJ whole genome shotgun (WGS) entry which is preliminary data.</text>
</comment>
<dbReference type="RefSeq" id="WP_119912271.1">
    <property type="nucleotide sequence ID" value="NZ_QZCH01000036.1"/>
</dbReference>
<dbReference type="OrthoDB" id="9763101at2"/>
<accession>A0A418YA75</accession>
<dbReference type="InterPro" id="IPR007801">
    <property type="entry name" value="MbnB/TglH/ChrH"/>
</dbReference>
<dbReference type="Proteomes" id="UP000283255">
    <property type="component" value="Unassembled WGS sequence"/>
</dbReference>
<evidence type="ECO:0000313" key="2">
    <source>
        <dbReference type="Proteomes" id="UP000283255"/>
    </source>
</evidence>